<dbReference type="PANTHER" id="PTHR11731:SF193">
    <property type="entry name" value="DIPEPTIDYL PEPTIDASE 9"/>
    <property type="match status" value="1"/>
</dbReference>
<dbReference type="InterPro" id="IPR001375">
    <property type="entry name" value="Peptidase_S9_cat"/>
</dbReference>
<comment type="caution">
    <text evidence="4">The sequence shown here is derived from an EMBL/GenBank/DDBJ whole genome shotgun (WGS) entry which is preliminary data.</text>
</comment>
<reference evidence="4 5" key="1">
    <citation type="submission" date="2018-01" db="EMBL/GenBank/DDBJ databases">
        <title>A novel member of the phylum Bacteroidetes isolated from glacier ice.</title>
        <authorList>
            <person name="Liu Q."/>
            <person name="Xin Y.-H."/>
        </authorList>
    </citation>
    <scope>NUCLEOTIDE SEQUENCE [LARGE SCALE GENOMIC DNA]</scope>
    <source>
        <strain evidence="4 5">RB1R16</strain>
    </source>
</reference>
<dbReference type="PANTHER" id="PTHR11731">
    <property type="entry name" value="PROTEASE FAMILY S9B,C DIPEPTIDYL-PEPTIDASE IV-RELATED"/>
    <property type="match status" value="1"/>
</dbReference>
<dbReference type="InterPro" id="IPR029058">
    <property type="entry name" value="AB_hydrolase_fold"/>
</dbReference>
<evidence type="ECO:0000256" key="1">
    <source>
        <dbReference type="ARBA" id="ARBA00023180"/>
    </source>
</evidence>
<dbReference type="Pfam" id="PF00930">
    <property type="entry name" value="DPPIV_N"/>
    <property type="match status" value="1"/>
</dbReference>
<evidence type="ECO:0000313" key="4">
    <source>
        <dbReference type="EMBL" id="PQJ12754.1"/>
    </source>
</evidence>
<dbReference type="EMBL" id="PPSL01000001">
    <property type="protein sequence ID" value="PQJ12754.1"/>
    <property type="molecule type" value="Genomic_DNA"/>
</dbReference>
<dbReference type="Gene3D" id="3.40.50.1820">
    <property type="entry name" value="alpha/beta hydrolase"/>
    <property type="match status" value="1"/>
</dbReference>
<dbReference type="GO" id="GO:0008239">
    <property type="term" value="F:dipeptidyl-peptidase activity"/>
    <property type="evidence" value="ECO:0007669"/>
    <property type="project" value="TreeGrafter"/>
</dbReference>
<feature type="domain" description="Peptidase S9 prolyl oligopeptidase catalytic" evidence="2">
    <location>
        <begin position="529"/>
        <end position="724"/>
    </location>
</feature>
<gene>
    <name evidence="4" type="ORF">CJD36_003120</name>
</gene>
<dbReference type="GO" id="GO:0008236">
    <property type="term" value="F:serine-type peptidase activity"/>
    <property type="evidence" value="ECO:0007669"/>
    <property type="project" value="InterPro"/>
</dbReference>
<protein>
    <submittedName>
        <fullName evidence="4">S9 family peptidase</fullName>
    </submittedName>
</protein>
<name>A0A2S7T1B9_9BACT</name>
<dbReference type="Pfam" id="PF00326">
    <property type="entry name" value="Peptidase_S9"/>
    <property type="match status" value="1"/>
</dbReference>
<keyword evidence="1" id="KW-0325">Glycoprotein</keyword>
<dbReference type="AlphaFoldDB" id="A0A2S7T1B9"/>
<evidence type="ECO:0000313" key="5">
    <source>
        <dbReference type="Proteomes" id="UP000239872"/>
    </source>
</evidence>
<evidence type="ECO:0000259" key="2">
    <source>
        <dbReference type="Pfam" id="PF00326"/>
    </source>
</evidence>
<dbReference type="SUPFAM" id="SSF53474">
    <property type="entry name" value="alpha/beta-Hydrolases"/>
    <property type="match status" value="1"/>
</dbReference>
<proteinExistence type="predicted"/>
<keyword evidence="5" id="KW-1185">Reference proteome</keyword>
<dbReference type="OrthoDB" id="9812921at2"/>
<dbReference type="FunFam" id="3.40.50.1820:FF:000003">
    <property type="entry name" value="Dipeptidyl peptidase 4"/>
    <property type="match status" value="1"/>
</dbReference>
<organism evidence="4 5">
    <name type="scientific">Flavipsychrobacter stenotrophus</name>
    <dbReference type="NCBI Taxonomy" id="2077091"/>
    <lineage>
        <taxon>Bacteria</taxon>
        <taxon>Pseudomonadati</taxon>
        <taxon>Bacteroidota</taxon>
        <taxon>Chitinophagia</taxon>
        <taxon>Chitinophagales</taxon>
        <taxon>Chitinophagaceae</taxon>
        <taxon>Flavipsychrobacter</taxon>
    </lineage>
</organism>
<sequence>MRKSLWLVIAVLSVQVSYGQNGSKKITLDDLYKNYTFRVKDVPGFNAMQDGKRYTQQDEENKHQYIRIYNLETGKVSKTIFDNSTQTYNGTEIKVSEYTFSKDEHKLLLKTDNENIYRRSILQHVYVYDIASGDIKLLDKDKVLHATFSPDGTKVAFVKNNNLFYKDLKTDELVQVSTDGEKNSIINGNCDWVYEEEFSFTRAFEWNSTGSHLAWFRFDESKVPEYNMAKYTGLYPEQYTYKYPKAGERNSVIEIKIYDLQSKQVVKADIGPETNVYIPRIKWTESAKRLCVYRMNRLQNKLELLMANANTGVTRVIYREKNKSYISINDEITFLPDGHSMILGSEQNGWNHLYKYNWDNDKITDLTPGNFDIESLTGVDLDRKLVYYTAAEVSPMHRNLYVVNWDGSGKRCLTPAPGMHNITPCEGFNFFLDKYSRLDKVPVYRLINASGNIIRTLEDNKVLADKMKEYAMGDIRFMKFRGASNSLNGWMITPPDFDKHKKYPVLMYQYSGPGSQEVADKFPVGNYWWHQMLAQKGYIVICVDGTGTGYRGEAFRKKTYLTLGKYESADQIAVAKNLANLPYVDKSRIGIWGWSYGGFMSSTCILKGNDVFKTAIAVAPVTNWRYYDNIYTERYMRTPQENPTGYDDNSPEKMADKLKGKFLYIHGTADDNVHFQNSVMFTTALIKADKDFDSEYYPDKAHGISGGNTRNHLYRRMTQFILDNL</sequence>
<dbReference type="GO" id="GO:0006508">
    <property type="term" value="P:proteolysis"/>
    <property type="evidence" value="ECO:0007669"/>
    <property type="project" value="InterPro"/>
</dbReference>
<dbReference type="InterPro" id="IPR050278">
    <property type="entry name" value="Serine_Prot_S9B/DPPIV"/>
</dbReference>
<evidence type="ECO:0000259" key="3">
    <source>
        <dbReference type="Pfam" id="PF00930"/>
    </source>
</evidence>
<dbReference type="SUPFAM" id="SSF82171">
    <property type="entry name" value="DPP6 N-terminal domain-like"/>
    <property type="match status" value="1"/>
</dbReference>
<accession>A0A2S7T1B9</accession>
<dbReference type="InterPro" id="IPR002469">
    <property type="entry name" value="Peptidase_S9B_N"/>
</dbReference>
<dbReference type="Proteomes" id="UP000239872">
    <property type="component" value="Unassembled WGS sequence"/>
</dbReference>
<feature type="domain" description="Dipeptidylpeptidase IV N-terminal" evidence="3">
    <location>
        <begin position="101"/>
        <end position="439"/>
    </location>
</feature>
<dbReference type="RefSeq" id="WP_105037638.1">
    <property type="nucleotide sequence ID" value="NZ_PPSL01000001.1"/>
</dbReference>
<dbReference type="Gene3D" id="2.140.10.30">
    <property type="entry name" value="Dipeptidylpeptidase IV, N-terminal domain"/>
    <property type="match status" value="1"/>
</dbReference>